<comment type="caution">
    <text evidence="4">The sequence shown here is derived from an EMBL/GenBank/DDBJ whole genome shotgun (WGS) entry which is preliminary data.</text>
</comment>
<feature type="domain" description="Carrier" evidence="3">
    <location>
        <begin position="567"/>
        <end position="651"/>
    </location>
</feature>
<organism evidence="4 5">
    <name type="scientific">Armillaria luteobubalina</name>
    <dbReference type="NCBI Taxonomy" id="153913"/>
    <lineage>
        <taxon>Eukaryota</taxon>
        <taxon>Fungi</taxon>
        <taxon>Dikarya</taxon>
        <taxon>Basidiomycota</taxon>
        <taxon>Agaricomycotina</taxon>
        <taxon>Agaricomycetes</taxon>
        <taxon>Agaricomycetidae</taxon>
        <taxon>Agaricales</taxon>
        <taxon>Marasmiineae</taxon>
        <taxon>Physalacriaceae</taxon>
        <taxon>Armillaria</taxon>
    </lineage>
</organism>
<keyword evidence="1" id="KW-0596">Phosphopantetheine</keyword>
<gene>
    <name evidence="4" type="ORF">EDD18DRAFT_1393851</name>
</gene>
<dbReference type="InterPro" id="IPR036736">
    <property type="entry name" value="ACP-like_sf"/>
</dbReference>
<dbReference type="Gene3D" id="1.10.1200.10">
    <property type="entry name" value="ACP-like"/>
    <property type="match status" value="1"/>
</dbReference>
<evidence type="ECO:0000259" key="3">
    <source>
        <dbReference type="PROSITE" id="PS50075"/>
    </source>
</evidence>
<dbReference type="Pfam" id="PF23562">
    <property type="entry name" value="AMP-binding_C_3"/>
    <property type="match status" value="1"/>
</dbReference>
<protein>
    <submittedName>
        <fullName evidence="4">NRPS-like enzyme</fullName>
    </submittedName>
</protein>
<dbReference type="Pfam" id="PF00501">
    <property type="entry name" value="AMP-binding"/>
    <property type="match status" value="1"/>
</dbReference>
<dbReference type="Gene3D" id="3.40.50.12780">
    <property type="entry name" value="N-terminal domain of ligase-like"/>
    <property type="match status" value="1"/>
</dbReference>
<dbReference type="InterPro" id="IPR029058">
    <property type="entry name" value="AB_hydrolase_fold"/>
</dbReference>
<evidence type="ECO:0000313" key="5">
    <source>
        <dbReference type="Proteomes" id="UP001175228"/>
    </source>
</evidence>
<dbReference type="InterPro" id="IPR000873">
    <property type="entry name" value="AMP-dep_synth/lig_dom"/>
</dbReference>
<accession>A0AA39Q2T1</accession>
<dbReference type="InterPro" id="IPR009081">
    <property type="entry name" value="PP-bd_ACP"/>
</dbReference>
<reference evidence="4" key="1">
    <citation type="submission" date="2023-06" db="EMBL/GenBank/DDBJ databases">
        <authorList>
            <consortium name="Lawrence Berkeley National Laboratory"/>
            <person name="Ahrendt S."/>
            <person name="Sahu N."/>
            <person name="Indic B."/>
            <person name="Wong-Bajracharya J."/>
            <person name="Merenyi Z."/>
            <person name="Ke H.-M."/>
            <person name="Monk M."/>
            <person name="Kocsube S."/>
            <person name="Drula E."/>
            <person name="Lipzen A."/>
            <person name="Balint B."/>
            <person name="Henrissat B."/>
            <person name="Andreopoulos B."/>
            <person name="Martin F.M."/>
            <person name="Harder C.B."/>
            <person name="Rigling D."/>
            <person name="Ford K.L."/>
            <person name="Foster G.D."/>
            <person name="Pangilinan J."/>
            <person name="Papanicolaou A."/>
            <person name="Barry K."/>
            <person name="LaButti K."/>
            <person name="Viragh M."/>
            <person name="Koriabine M."/>
            <person name="Yan M."/>
            <person name="Riley R."/>
            <person name="Champramary S."/>
            <person name="Plett K.L."/>
            <person name="Tsai I.J."/>
            <person name="Slot J."/>
            <person name="Sipos G."/>
            <person name="Plett J."/>
            <person name="Nagy L.G."/>
            <person name="Grigoriev I.V."/>
        </authorList>
    </citation>
    <scope>NUCLEOTIDE SEQUENCE</scope>
    <source>
        <strain evidence="4">HWK02</strain>
    </source>
</reference>
<dbReference type="PROSITE" id="PS50075">
    <property type="entry name" value="CARRIER"/>
    <property type="match status" value="1"/>
</dbReference>
<proteinExistence type="predicted"/>
<dbReference type="AlphaFoldDB" id="A0AA39Q2T1"/>
<dbReference type="InterPro" id="IPR051414">
    <property type="entry name" value="Adenylate-forming_Reductase"/>
</dbReference>
<keyword evidence="2" id="KW-0597">Phosphoprotein</keyword>
<evidence type="ECO:0000256" key="2">
    <source>
        <dbReference type="ARBA" id="ARBA00022553"/>
    </source>
</evidence>
<dbReference type="SUPFAM" id="SSF47336">
    <property type="entry name" value="ACP-like"/>
    <property type="match status" value="1"/>
</dbReference>
<keyword evidence="5" id="KW-1185">Reference proteome</keyword>
<dbReference type="PANTHER" id="PTHR43439:SF2">
    <property type="entry name" value="ENZYME, PUTATIVE (JCVI)-RELATED"/>
    <property type="match status" value="1"/>
</dbReference>
<dbReference type="PANTHER" id="PTHR43439">
    <property type="entry name" value="PHENYLACETATE-COENZYME A LIGASE"/>
    <property type="match status" value="1"/>
</dbReference>
<sequence length="961" mass="106364">MTLPTPQGASSLTFKPPPLDGSLTFPELFDYNATHSPRHPLFRYNDPDNGGFRTILWEEAVAAFHTAGHYFKKYIEVDAPVTVGILANINSITYFTALASLMRAGFIPFPISIRNSVPAIVHLMKATGARHLIVSQDASLQNMVDEVCRQFRKVNVDDKIITIPTPHFSDLFSVKPGEYDPLPHVRPDWSQTALVLHSSGSTRLPSPVYTTHKNALRKASRPYYGEMDICGEVFGLQAMPMYHSMGFFSLSFSTTTGVIIASFPPVEPPLIPTAERFLSSIMDTKTTIVVTVPSFLVEWARDPKAIEALKSTTAVMYGGGPLEKDTGDTLVANGIFLICLYGMTECGVSSVLPKSIPMEGWEWITAGSNVNIVFVPTDEKDVYRLHIKESPHHSPAVFNAEIDGVPAFDTKDLVQIHPSNRNLFKICGRADDQIMHSTGEKTNPGPIGEQAMGCMNPFLTGRIQRPPGVLILPTPEETFDPSDTTRLVEYRSKIWDTIMKVNEHAPQQSRIYKEMIIVAKPSKPFEFTAKGTVRRKAVLGAYYQEIEDLYKAVDDASHADVVIPQLWSLRNIITMIRYIVTTVLEREIGNSDDIFAAGGDSLTAMSIRNSVLRALRRSKTVPVPVIRGLPPNFVFDLPSIAAMSTFVHGVVLGASHTSPVAERSINSDEAGEAVYPEVKIVSDQNIVKLRDGAGEPPLIVIHGAGGLYFEYASYADKFRTAVWALTIVPGTPLKSLSELASFYFTQIKTERPYSPYRFASYSSSSLLLVVLVKLFEDNGDEVAQAVMLDHFPAMFVYSANRLGNADPKIPENSRNILCESRETILGLMDRDSNHDALQRTKKRLLDGWKGVYADDIIRNAIGNIKSFRIANAEFVYDLTTDETGLSSIELMAQWMKTVRVPITVVIAPEGALGAINEEDRTTWADLGAKRCLPDARVVFVKGGHYEFLTDEVVLQLLQEGY</sequence>
<dbReference type="SUPFAM" id="SSF56801">
    <property type="entry name" value="Acetyl-CoA synthetase-like"/>
    <property type="match status" value="1"/>
</dbReference>
<name>A0AA39Q2T1_9AGAR</name>
<dbReference type="Gene3D" id="3.40.50.1820">
    <property type="entry name" value="alpha/beta hydrolase"/>
    <property type="match status" value="1"/>
</dbReference>
<evidence type="ECO:0000313" key="4">
    <source>
        <dbReference type="EMBL" id="KAK0495187.1"/>
    </source>
</evidence>
<evidence type="ECO:0000256" key="1">
    <source>
        <dbReference type="ARBA" id="ARBA00022450"/>
    </source>
</evidence>
<dbReference type="InterPro" id="IPR042099">
    <property type="entry name" value="ANL_N_sf"/>
</dbReference>
<dbReference type="Proteomes" id="UP001175228">
    <property type="component" value="Unassembled WGS sequence"/>
</dbReference>
<dbReference type="SUPFAM" id="SSF53474">
    <property type="entry name" value="alpha/beta-Hydrolases"/>
    <property type="match status" value="1"/>
</dbReference>
<dbReference type="EMBL" id="JAUEPU010000018">
    <property type="protein sequence ID" value="KAK0495187.1"/>
    <property type="molecule type" value="Genomic_DNA"/>
</dbReference>